<dbReference type="EMBL" id="JALNTZ010000007">
    <property type="protein sequence ID" value="KAJ3646532.1"/>
    <property type="molecule type" value="Genomic_DNA"/>
</dbReference>
<keyword evidence="4" id="KW-1185">Reference proteome</keyword>
<dbReference type="PANTHER" id="PTHR33936">
    <property type="entry name" value="PROTEIN CBG17840"/>
    <property type="match status" value="1"/>
</dbReference>
<dbReference type="PROSITE" id="PS50157">
    <property type="entry name" value="ZINC_FINGER_C2H2_2"/>
    <property type="match status" value="1"/>
</dbReference>
<feature type="domain" description="C2H2-type" evidence="2">
    <location>
        <begin position="8"/>
        <end position="31"/>
    </location>
</feature>
<sequence>MDATNNIIKCLVCDKTFVCNSSKNQHMRKFHQILGTSKGYESKAVAKLPKAGGSIKIKGTCPSRIIANFEEDGTVTVKYIKSHIGHEEDLRCQRLTQIERQEIKNKLQTGVNKKRIVEDARQLEGNKITRLNLLTKQDINNIERNIKKKRDANDMIATAIKVTNEWNSDGKNYGFLFKQQGDEAHAYLRKDDFAVGFMNSVMEHKLKVHKDIICIDQSRMGVNYTFSER</sequence>
<organism evidence="3 4">
    <name type="scientific">Zophobas morio</name>
    <dbReference type="NCBI Taxonomy" id="2755281"/>
    <lineage>
        <taxon>Eukaryota</taxon>
        <taxon>Metazoa</taxon>
        <taxon>Ecdysozoa</taxon>
        <taxon>Arthropoda</taxon>
        <taxon>Hexapoda</taxon>
        <taxon>Insecta</taxon>
        <taxon>Pterygota</taxon>
        <taxon>Neoptera</taxon>
        <taxon>Endopterygota</taxon>
        <taxon>Coleoptera</taxon>
        <taxon>Polyphaga</taxon>
        <taxon>Cucujiformia</taxon>
        <taxon>Tenebrionidae</taxon>
        <taxon>Zophobas</taxon>
    </lineage>
</organism>
<dbReference type="PROSITE" id="PS00028">
    <property type="entry name" value="ZINC_FINGER_C2H2_1"/>
    <property type="match status" value="1"/>
</dbReference>
<evidence type="ECO:0000259" key="2">
    <source>
        <dbReference type="PROSITE" id="PS50157"/>
    </source>
</evidence>
<comment type="caution">
    <text evidence="3">The sequence shown here is derived from an EMBL/GenBank/DDBJ whole genome shotgun (WGS) entry which is preliminary data.</text>
</comment>
<evidence type="ECO:0000313" key="3">
    <source>
        <dbReference type="EMBL" id="KAJ3646532.1"/>
    </source>
</evidence>
<evidence type="ECO:0000256" key="1">
    <source>
        <dbReference type="PROSITE-ProRule" id="PRU00042"/>
    </source>
</evidence>
<accession>A0AA38I0A3</accession>
<dbReference type="PANTHER" id="PTHR33936:SF24">
    <property type="entry name" value="C2H2-TYPE DOMAIN-CONTAINING PROTEIN"/>
    <property type="match status" value="1"/>
</dbReference>
<reference evidence="3" key="1">
    <citation type="journal article" date="2023" name="G3 (Bethesda)">
        <title>Whole genome assemblies of Zophobas morio and Tenebrio molitor.</title>
        <authorList>
            <person name="Kaur S."/>
            <person name="Stinson S.A."/>
            <person name="diCenzo G.C."/>
        </authorList>
    </citation>
    <scope>NUCLEOTIDE SEQUENCE</scope>
    <source>
        <strain evidence="3">QUZm001</strain>
    </source>
</reference>
<keyword evidence="1" id="KW-0862">Zinc</keyword>
<name>A0AA38I0A3_9CUCU</name>
<keyword evidence="1" id="KW-0479">Metal-binding</keyword>
<dbReference type="GO" id="GO:0008270">
    <property type="term" value="F:zinc ion binding"/>
    <property type="evidence" value="ECO:0007669"/>
    <property type="project" value="UniProtKB-KW"/>
</dbReference>
<evidence type="ECO:0000313" key="4">
    <source>
        <dbReference type="Proteomes" id="UP001168821"/>
    </source>
</evidence>
<keyword evidence="1" id="KW-0863">Zinc-finger</keyword>
<dbReference type="InterPro" id="IPR052797">
    <property type="entry name" value="RegFact_GeneExpr_CellDeath"/>
</dbReference>
<gene>
    <name evidence="3" type="ORF">Zmor_024116</name>
</gene>
<protein>
    <recommendedName>
        <fullName evidence="2">C2H2-type domain-containing protein</fullName>
    </recommendedName>
</protein>
<dbReference type="AlphaFoldDB" id="A0AA38I0A3"/>
<proteinExistence type="predicted"/>
<dbReference type="InterPro" id="IPR013087">
    <property type="entry name" value="Znf_C2H2_type"/>
</dbReference>
<dbReference type="Proteomes" id="UP001168821">
    <property type="component" value="Unassembled WGS sequence"/>
</dbReference>